<feature type="region of interest" description="Disordered" evidence="1">
    <location>
        <begin position="1"/>
        <end position="35"/>
    </location>
</feature>
<name>A0AAV7XAW8_9NEOP</name>
<evidence type="ECO:0000256" key="1">
    <source>
        <dbReference type="SAM" id="MobiDB-lite"/>
    </source>
</evidence>
<reference evidence="2" key="1">
    <citation type="submission" date="2022-12" db="EMBL/GenBank/DDBJ databases">
        <title>Chromosome-level genome assembly of the bean flower thrips Megalurothrips usitatus.</title>
        <authorList>
            <person name="Ma L."/>
            <person name="Liu Q."/>
            <person name="Li H."/>
            <person name="Cai W."/>
        </authorList>
    </citation>
    <scope>NUCLEOTIDE SEQUENCE</scope>
    <source>
        <strain evidence="2">Cailab_2022a</strain>
    </source>
</reference>
<feature type="region of interest" description="Disordered" evidence="1">
    <location>
        <begin position="56"/>
        <end position="239"/>
    </location>
</feature>
<comment type="caution">
    <text evidence="2">The sequence shown here is derived from an EMBL/GenBank/DDBJ whole genome shotgun (WGS) entry which is preliminary data.</text>
</comment>
<dbReference type="AlphaFoldDB" id="A0AAV7XAW8"/>
<feature type="compositionally biased region" description="Pro residues" evidence="1">
    <location>
        <begin position="225"/>
        <end position="235"/>
    </location>
</feature>
<organism evidence="2 3">
    <name type="scientific">Megalurothrips usitatus</name>
    <name type="common">bean blossom thrips</name>
    <dbReference type="NCBI Taxonomy" id="439358"/>
    <lineage>
        <taxon>Eukaryota</taxon>
        <taxon>Metazoa</taxon>
        <taxon>Ecdysozoa</taxon>
        <taxon>Arthropoda</taxon>
        <taxon>Hexapoda</taxon>
        <taxon>Insecta</taxon>
        <taxon>Pterygota</taxon>
        <taxon>Neoptera</taxon>
        <taxon>Paraneoptera</taxon>
        <taxon>Thysanoptera</taxon>
        <taxon>Terebrantia</taxon>
        <taxon>Thripoidea</taxon>
        <taxon>Thripidae</taxon>
        <taxon>Megalurothrips</taxon>
    </lineage>
</organism>
<evidence type="ECO:0000313" key="3">
    <source>
        <dbReference type="Proteomes" id="UP001075354"/>
    </source>
</evidence>
<dbReference type="EMBL" id="JAPTSV010000013">
    <property type="protein sequence ID" value="KAJ1521837.1"/>
    <property type="molecule type" value="Genomic_DNA"/>
</dbReference>
<evidence type="ECO:0000313" key="2">
    <source>
        <dbReference type="EMBL" id="KAJ1521837.1"/>
    </source>
</evidence>
<keyword evidence="3" id="KW-1185">Reference proteome</keyword>
<sequence>MLTGVGGGEADAVLTQSDPTPETAYFSLKKNNDKPVETLVRFQRCEAELPAKLQLQEQQELIMSEGEPEPEPAAAGAAPNVPSPERGRKKRRHDEPPRSEQGDPELAAVEDAPLLPTPEKGKKKKRKRERSTDEPPRSEQDDPELAAVETIPLLATPEKGKNKSKKKKRKRERSTDEPPRSEDEPTPAAVETIPLVPPQRESKKRKRVDSTNEPKRRRAVSEPGPSTPRKPPTPKNMPLTALGFVTPKGRAQPSEARCPYCYFISFQRSIVTDHVKRVHKEEVSQEIDGLISAQQMMENLCRRGSRIVSEATRIAPHIRELEEEANLTPRQSRLARRAIHRCLAESLVFVGDEYSGERRVVSVSATFKKLLQDGRRPPAREKESDSDVEVDL</sequence>
<feature type="compositionally biased region" description="Basic and acidic residues" evidence="1">
    <location>
        <begin position="373"/>
        <end position="385"/>
    </location>
</feature>
<protein>
    <submittedName>
        <fullName evidence="2">Uncharacterized protein</fullName>
    </submittedName>
</protein>
<feature type="compositionally biased region" description="Basic and acidic residues" evidence="1">
    <location>
        <begin position="130"/>
        <end position="140"/>
    </location>
</feature>
<feature type="compositionally biased region" description="Basic residues" evidence="1">
    <location>
        <begin position="162"/>
        <end position="172"/>
    </location>
</feature>
<feature type="region of interest" description="Disordered" evidence="1">
    <location>
        <begin position="373"/>
        <end position="392"/>
    </location>
</feature>
<proteinExistence type="predicted"/>
<feature type="compositionally biased region" description="Basic and acidic residues" evidence="1">
    <location>
        <begin position="173"/>
        <end position="183"/>
    </location>
</feature>
<accession>A0AAV7XAW8</accession>
<gene>
    <name evidence="2" type="ORF">ONE63_003472</name>
</gene>
<dbReference type="Proteomes" id="UP001075354">
    <property type="component" value="Chromosome 13"/>
</dbReference>